<proteinExistence type="predicted"/>
<dbReference type="OrthoDB" id="9792137at2"/>
<dbReference type="InterPro" id="IPR050772">
    <property type="entry name" value="Hydratase-Decarb/MhpD_sf"/>
</dbReference>
<gene>
    <name evidence="1" type="ORF">C0J00_05100</name>
</gene>
<keyword evidence="2" id="KW-1185">Reference proteome</keyword>
<dbReference type="GeneID" id="98393282"/>
<organism evidence="1 2">
    <name type="scientific">Streptococcus pluranimalium</name>
    <dbReference type="NCBI Taxonomy" id="82348"/>
    <lineage>
        <taxon>Bacteria</taxon>
        <taxon>Bacillati</taxon>
        <taxon>Bacillota</taxon>
        <taxon>Bacilli</taxon>
        <taxon>Lactobacillales</taxon>
        <taxon>Streptococcaceae</taxon>
        <taxon>Streptococcus</taxon>
    </lineage>
</organism>
<dbReference type="PANTHER" id="PTHR30143:SF0">
    <property type="entry name" value="2-KETO-4-PENTENOATE HYDRATASE"/>
    <property type="match status" value="1"/>
</dbReference>
<sequence>MTTTKEPLVADLANQLFNALTFKDPLEMADLEGKVTDYETAYHVQDAFVALRQEEVQGYKVSLTSEETQRMFDSDEPFYGQETVTQFVQGPLTLSLSDLLEPLIEIELVFRAKEDLSVDDTPEDLLEKLTIAPGIEVPDARFKNWFPKLNKYLVVSDCAVGGRVVYGQEQDVKGNFTVEDLANISGVLSKDGQEIDKGTSAEVLGNPLNSVTWLVKKLANHGKTFKKGQQVSSGTFIIPPHLEKGLYRVDYGSGVGSLELTVTE</sequence>
<dbReference type="Proteomes" id="UP000238956">
    <property type="component" value="Chromosome"/>
</dbReference>
<accession>A0A2L0D3V2</accession>
<dbReference type="SUPFAM" id="SSF56529">
    <property type="entry name" value="FAH"/>
    <property type="match status" value="1"/>
</dbReference>
<protein>
    <submittedName>
        <fullName evidence="1">2-keto-4-pentenoate hydratase</fullName>
    </submittedName>
</protein>
<name>A0A2L0D3V2_9STRE</name>
<evidence type="ECO:0000313" key="1">
    <source>
        <dbReference type="EMBL" id="AUW96522.1"/>
    </source>
</evidence>
<reference evidence="1 2" key="2">
    <citation type="submission" date="2018-02" db="EMBL/GenBank/DDBJ databases">
        <title>Whole genome sequencing analysis of Streptococcus pluranimalium isolated from cattle infected mastitis in China.</title>
        <authorList>
            <person name="Zhang J.-R."/>
            <person name="Hu G.-Z."/>
        </authorList>
    </citation>
    <scope>NUCLEOTIDE SEQUENCE [LARGE SCALE GENOMIC DNA]</scope>
    <source>
        <strain evidence="1 2">TH11417</strain>
    </source>
</reference>
<dbReference type="EMBL" id="CP025536">
    <property type="protein sequence ID" value="AUW96522.1"/>
    <property type="molecule type" value="Genomic_DNA"/>
</dbReference>
<dbReference type="AlphaFoldDB" id="A0A2L0D3V2"/>
<dbReference type="InterPro" id="IPR036663">
    <property type="entry name" value="Fumarylacetoacetase_C_sf"/>
</dbReference>
<evidence type="ECO:0000313" key="2">
    <source>
        <dbReference type="Proteomes" id="UP000238956"/>
    </source>
</evidence>
<dbReference type="PANTHER" id="PTHR30143">
    <property type="entry name" value="ACID HYDRATASE"/>
    <property type="match status" value="1"/>
</dbReference>
<dbReference type="GO" id="GO:0005737">
    <property type="term" value="C:cytoplasm"/>
    <property type="evidence" value="ECO:0007669"/>
    <property type="project" value="TreeGrafter"/>
</dbReference>
<dbReference type="RefSeq" id="WP_104967850.1">
    <property type="nucleotide sequence ID" value="NZ_CP025536.1"/>
</dbReference>
<dbReference type="GO" id="GO:0008684">
    <property type="term" value="F:2-oxopent-4-enoate hydratase activity"/>
    <property type="evidence" value="ECO:0007669"/>
    <property type="project" value="TreeGrafter"/>
</dbReference>
<dbReference type="Gene3D" id="3.90.850.10">
    <property type="entry name" value="Fumarylacetoacetase-like, C-terminal domain"/>
    <property type="match status" value="1"/>
</dbReference>
<dbReference type="KEGG" id="splr:C0J00_05100"/>
<reference evidence="1 2" key="1">
    <citation type="submission" date="2017-12" db="EMBL/GenBank/DDBJ databases">
        <authorList>
            <person name="Hurst M.R.H."/>
        </authorList>
    </citation>
    <scope>NUCLEOTIDE SEQUENCE [LARGE SCALE GENOMIC DNA]</scope>
    <source>
        <strain evidence="1 2">TH11417</strain>
    </source>
</reference>